<dbReference type="RefSeq" id="WP_066844636.1">
    <property type="nucleotide sequence ID" value="NZ_CP019602.1"/>
</dbReference>
<dbReference type="NCBIfam" id="NF033157">
    <property type="entry name" value="SWFGD_domain"/>
    <property type="match status" value="1"/>
</dbReference>
<dbReference type="STRING" id="450378.GCA_001661675_01458"/>
<dbReference type="InterPro" id="IPR047800">
    <property type="entry name" value="SWFGD_dom"/>
</dbReference>
<feature type="region of interest" description="Disordered" evidence="1">
    <location>
        <begin position="1"/>
        <end position="161"/>
    </location>
</feature>
<feature type="compositionally biased region" description="Basic and acidic residues" evidence="1">
    <location>
        <begin position="33"/>
        <end position="104"/>
    </location>
</feature>
<feature type="region of interest" description="Disordered" evidence="1">
    <location>
        <begin position="177"/>
        <end position="200"/>
    </location>
</feature>
<dbReference type="PANTHER" id="PTHR34606">
    <property type="entry name" value="BON DOMAIN-CONTAINING PROTEIN"/>
    <property type="match status" value="1"/>
</dbReference>
<evidence type="ECO:0000313" key="3">
    <source>
        <dbReference type="EMBL" id="ARU16030.1"/>
    </source>
</evidence>
<feature type="compositionally biased region" description="Basic and acidic residues" evidence="1">
    <location>
        <begin position="1"/>
        <end position="18"/>
    </location>
</feature>
<proteinExistence type="predicted"/>
<dbReference type="InterPro" id="IPR007055">
    <property type="entry name" value="BON_dom"/>
</dbReference>
<organism evidence="3 4">
    <name type="scientific">Croceicoccus marinus</name>
    <dbReference type="NCBI Taxonomy" id="450378"/>
    <lineage>
        <taxon>Bacteria</taxon>
        <taxon>Pseudomonadati</taxon>
        <taxon>Pseudomonadota</taxon>
        <taxon>Alphaproteobacteria</taxon>
        <taxon>Sphingomonadales</taxon>
        <taxon>Erythrobacteraceae</taxon>
        <taxon>Croceicoccus</taxon>
    </lineage>
</organism>
<evidence type="ECO:0000256" key="1">
    <source>
        <dbReference type="SAM" id="MobiDB-lite"/>
    </source>
</evidence>
<dbReference type="Pfam" id="PF04972">
    <property type="entry name" value="BON"/>
    <property type="match status" value="1"/>
</dbReference>
<dbReference type="PROSITE" id="PS50914">
    <property type="entry name" value="BON"/>
    <property type="match status" value="1"/>
</dbReference>
<feature type="domain" description="BON" evidence="2">
    <location>
        <begin position="199"/>
        <end position="267"/>
    </location>
</feature>
<dbReference type="PANTHER" id="PTHR34606:SF15">
    <property type="entry name" value="BON DOMAIN-CONTAINING PROTEIN"/>
    <property type="match status" value="1"/>
</dbReference>
<dbReference type="InterPro" id="IPR014004">
    <property type="entry name" value="Transpt-assoc_nodulatn_dom_bac"/>
</dbReference>
<name>A0A1Z1FB91_9SPHN</name>
<dbReference type="Gene3D" id="3.30.1340.30">
    <property type="match status" value="1"/>
</dbReference>
<feature type="compositionally biased region" description="Basic and acidic residues" evidence="1">
    <location>
        <begin position="179"/>
        <end position="190"/>
    </location>
</feature>
<dbReference type="AlphaFoldDB" id="A0A1Z1FB91"/>
<dbReference type="EMBL" id="CP019602">
    <property type="protein sequence ID" value="ARU16030.1"/>
    <property type="molecule type" value="Genomic_DNA"/>
</dbReference>
<dbReference type="KEGG" id="cman:A9D14_07280"/>
<accession>A0A1Z1FB91</accession>
<dbReference type="SMART" id="SM00749">
    <property type="entry name" value="BON"/>
    <property type="match status" value="1"/>
</dbReference>
<dbReference type="InterPro" id="IPR051686">
    <property type="entry name" value="Lipoprotein_DolP"/>
</dbReference>
<sequence>MDNREENRNSQQNEDYRQEQPQQWDDSSYRNSDQSRTDRRDWQSFRADNYDDDKSFDRGNRFDRDERFSRNDRATRQWGGERRDRDEMRAYRGGHYDPVSDRGYGRFTSESYGGRDFSNSARAPYYGYSGGRQSGMGAQYPSPYDYDSQRHGYDRDRHGDRSFFERAGDEIASWFGDDEATRRREMDHRGNGPQGYRRSDERILEDVCDRLTEDRYVDGREITVTVEDGEVTLSGTVPQKGAKRRAEDCADHVSGVSHVQNNLRVRKNTDS</sequence>
<reference evidence="3 4" key="1">
    <citation type="submission" date="2017-01" db="EMBL/GenBank/DDBJ databases">
        <title>Complete genome sequence of esterase-producing bacterium Croceicoccus marinus E4A9.</title>
        <authorList>
            <person name="Wu Y.-H."/>
            <person name="Cheng H."/>
            <person name="Xu L."/>
            <person name="Huo Y.-Y."/>
            <person name="Wang C.-S."/>
            <person name="Xu X.-W."/>
        </authorList>
    </citation>
    <scope>NUCLEOTIDE SEQUENCE [LARGE SCALE GENOMIC DNA]</scope>
    <source>
        <strain evidence="3 4">E4A9</strain>
    </source>
</reference>
<dbReference type="Proteomes" id="UP000195807">
    <property type="component" value="Chromosome"/>
</dbReference>
<protein>
    <recommendedName>
        <fullName evidence="2">BON domain-containing protein</fullName>
    </recommendedName>
</protein>
<feature type="compositionally biased region" description="Polar residues" evidence="1">
    <location>
        <begin position="19"/>
        <end position="32"/>
    </location>
</feature>
<feature type="compositionally biased region" description="Basic and acidic residues" evidence="1">
    <location>
        <begin position="147"/>
        <end position="161"/>
    </location>
</feature>
<evidence type="ECO:0000313" key="4">
    <source>
        <dbReference type="Proteomes" id="UP000195807"/>
    </source>
</evidence>
<evidence type="ECO:0000259" key="2">
    <source>
        <dbReference type="PROSITE" id="PS50914"/>
    </source>
</evidence>
<keyword evidence="4" id="KW-1185">Reference proteome</keyword>
<gene>
    <name evidence="3" type="ORF">A9D14_07280</name>
</gene>